<dbReference type="Pfam" id="PF02368">
    <property type="entry name" value="Big_2"/>
    <property type="match status" value="1"/>
</dbReference>
<comment type="subcellular location">
    <subcellularLocation>
        <location evidence="1">Cell envelope</location>
    </subcellularLocation>
</comment>
<dbReference type="SMART" id="SM00635">
    <property type="entry name" value="BID_2"/>
    <property type="match status" value="1"/>
</dbReference>
<dbReference type="NCBIfam" id="TIGR01965">
    <property type="entry name" value="VCBS_repeat"/>
    <property type="match status" value="1"/>
</dbReference>
<comment type="caution">
    <text evidence="4">The sequence shown here is derived from an EMBL/GenBank/DDBJ whole genome shotgun (WGS) entry which is preliminary data.</text>
</comment>
<dbReference type="SUPFAM" id="SSF48230">
    <property type="entry name" value="Chondroitin AC/alginate lyase"/>
    <property type="match status" value="1"/>
</dbReference>
<organism evidence="4 5">
    <name type="scientific">Paenibacillus cisolokensis</name>
    <dbReference type="NCBI Taxonomy" id="1658519"/>
    <lineage>
        <taxon>Bacteria</taxon>
        <taxon>Bacillati</taxon>
        <taxon>Bacillota</taxon>
        <taxon>Bacilli</taxon>
        <taxon>Bacillales</taxon>
        <taxon>Paenibacillaceae</taxon>
        <taxon>Paenibacillus</taxon>
    </lineage>
</organism>
<reference evidence="4 5" key="1">
    <citation type="submission" date="2021-04" db="EMBL/GenBank/DDBJ databases">
        <title>Draft genome sequence of Paenibacillus cisolokensis, LC2-13A.</title>
        <authorList>
            <person name="Uke A."/>
            <person name="Chhe C."/>
            <person name="Baramee S."/>
            <person name="Kosugi A."/>
        </authorList>
    </citation>
    <scope>NUCLEOTIDE SEQUENCE [LARGE SCALE GENOMIC DNA]</scope>
    <source>
        <strain evidence="4 5">LC2-13A</strain>
    </source>
</reference>
<dbReference type="Gene3D" id="1.50.10.100">
    <property type="entry name" value="Chondroitin AC/alginate lyase"/>
    <property type="match status" value="1"/>
</dbReference>
<dbReference type="Proteomes" id="UP000680304">
    <property type="component" value="Unassembled WGS sequence"/>
</dbReference>
<proteinExistence type="predicted"/>
<keyword evidence="5" id="KW-1185">Reference proteome</keyword>
<dbReference type="Pfam" id="PF07940">
    <property type="entry name" value="Hepar_II_III_C"/>
    <property type="match status" value="1"/>
</dbReference>
<evidence type="ECO:0000259" key="3">
    <source>
        <dbReference type="SMART" id="SM00635"/>
    </source>
</evidence>
<evidence type="ECO:0000256" key="1">
    <source>
        <dbReference type="ARBA" id="ARBA00004196"/>
    </source>
</evidence>
<dbReference type="PANTHER" id="PTHR38045:SF1">
    <property type="entry name" value="HEPARINASE II_III-LIKE PROTEIN"/>
    <property type="match status" value="1"/>
</dbReference>
<dbReference type="EMBL" id="BOVJ01000060">
    <property type="protein sequence ID" value="GIQ63342.1"/>
    <property type="molecule type" value="Genomic_DNA"/>
</dbReference>
<dbReference type="Pfam" id="PF17963">
    <property type="entry name" value="Big_9"/>
    <property type="match status" value="2"/>
</dbReference>
<feature type="region of interest" description="Disordered" evidence="2">
    <location>
        <begin position="830"/>
        <end position="849"/>
    </location>
</feature>
<sequence length="849" mass="94497">METGTGTAWFDEVSLVPWYPLEGLELSAEQYEMNAGDTATFDVRFIPEHASVREVVWTSSNPSVASVQNGDVTALSDGIAVITVSTPDEALSASCIVIVGNAAGIRVSDDEKETDENEYVSGRIDAQSDYGRELAYRIGIGGRNGLVHVEPDGFWTYFPNEGFTGTDSFIVVVEDGMGSYGLSKTTIRVNAVNHPPVAEDDIQPTDYNTPVSATFKAQDQDGDPLTFAAETQPAHGTLTLNADGRWTYAPETDYVGADAFTFTATDPEGGTDSAVVRLYTAPSAEHIVREIKTRHPDRRHPRLLATADDFARIRELVVTDERAAGWFDSVKREADSILPLPPVAYNKPDGLRLDATSSRRAATLAFVYQITQDERYAERAWVELEFISSDAYPDWSPQHYLDTATMTHGVALAYDWLYDTLNEQQRETVRTAIADKGLRPAVPMYLDKTYWWVYNRDNWNFVCNAGMALGALAIADEEEELAGLILREAFKSIQYGLPQYAPDGSAIEGPGYWEYGTIYLVYFLNALETAAGHDYGFSQREGLYETARFPIYIAGPRGTFNYSDNDAGLVPGRLLLWFADRFDQPAYTWYHQFAVNNNGIAGLYDLLWYRPETYGAFAPDQPDQYFDRPKAVTMRSHWNDSHALFVGFKGGVNGAPHGDLDTGSFVFDALGVRWAEDLGKEDYNLPGYWEMGENGKRWEYYRKRAEGHNTLVINPSSGPDQKAEAVSDIVRKQFDLPQGSFAIADMTPAYRNDAASVQRGVALIDHRRQLIVQDEIEMKAPSELYWFMHTRADIQIGESGRTAVLRQGNKRLWVQILTPGEARFTVMPAEPLASSPQPSGQTPNLGVKN</sequence>
<dbReference type="InterPro" id="IPR003343">
    <property type="entry name" value="Big_2"/>
</dbReference>
<dbReference type="SUPFAM" id="SSF49373">
    <property type="entry name" value="Invasin/intimin cell-adhesion fragments"/>
    <property type="match status" value="1"/>
</dbReference>
<accession>A0ABQ4N588</accession>
<gene>
    <name evidence="4" type="ORF">PACILC2_19100</name>
</gene>
<dbReference type="Gene3D" id="2.70.98.70">
    <property type="match status" value="1"/>
</dbReference>
<name>A0ABQ4N588_9BACL</name>
<evidence type="ECO:0000313" key="5">
    <source>
        <dbReference type="Proteomes" id="UP000680304"/>
    </source>
</evidence>
<dbReference type="Gene3D" id="2.60.40.1080">
    <property type="match status" value="1"/>
</dbReference>
<feature type="compositionally biased region" description="Polar residues" evidence="2">
    <location>
        <begin position="834"/>
        <end position="849"/>
    </location>
</feature>
<dbReference type="InterPro" id="IPR010221">
    <property type="entry name" value="VCBS_dom"/>
</dbReference>
<evidence type="ECO:0000313" key="4">
    <source>
        <dbReference type="EMBL" id="GIQ63342.1"/>
    </source>
</evidence>
<dbReference type="PANTHER" id="PTHR38045">
    <property type="entry name" value="CHROMOSOME 1, WHOLE GENOME SHOTGUN SEQUENCE"/>
    <property type="match status" value="1"/>
</dbReference>
<dbReference type="InterPro" id="IPR008929">
    <property type="entry name" value="Chondroitin_lyas"/>
</dbReference>
<dbReference type="InterPro" id="IPR012480">
    <property type="entry name" value="Hepar_II_III_C"/>
</dbReference>
<dbReference type="RefSeq" id="WP_213528547.1">
    <property type="nucleotide sequence ID" value="NZ_BOVJ01000060.1"/>
</dbReference>
<protein>
    <recommendedName>
        <fullName evidence="3">BIG2 domain-containing protein</fullName>
    </recommendedName>
</protein>
<feature type="domain" description="BIG2" evidence="3">
    <location>
        <begin position="20"/>
        <end position="96"/>
    </location>
</feature>
<dbReference type="InterPro" id="IPR008964">
    <property type="entry name" value="Invasin/intimin_cell_adhesion"/>
</dbReference>
<dbReference type="Gene3D" id="2.60.40.3440">
    <property type="match status" value="1"/>
</dbReference>
<evidence type="ECO:0000256" key="2">
    <source>
        <dbReference type="SAM" id="MobiDB-lite"/>
    </source>
</evidence>